<dbReference type="PROSITE" id="PS51257">
    <property type="entry name" value="PROKAR_LIPOPROTEIN"/>
    <property type="match status" value="1"/>
</dbReference>
<dbReference type="InterPro" id="IPR040716">
    <property type="entry name" value="Wza_C"/>
</dbReference>
<comment type="similarity">
    <text evidence="2">Belongs to the BexD/CtrA/VexA family.</text>
</comment>
<dbReference type="Pfam" id="PF18412">
    <property type="entry name" value="Wza_C"/>
    <property type="match status" value="1"/>
</dbReference>
<keyword evidence="11" id="KW-0472">Membrane</keyword>
<evidence type="ECO:0000256" key="7">
    <source>
        <dbReference type="ARBA" id="ARBA00022729"/>
    </source>
</evidence>
<evidence type="ECO:0000256" key="6">
    <source>
        <dbReference type="ARBA" id="ARBA00022692"/>
    </source>
</evidence>
<evidence type="ECO:0000256" key="12">
    <source>
        <dbReference type="ARBA" id="ARBA00023139"/>
    </source>
</evidence>
<evidence type="ECO:0000256" key="8">
    <source>
        <dbReference type="ARBA" id="ARBA00023047"/>
    </source>
</evidence>
<evidence type="ECO:0000313" key="18">
    <source>
        <dbReference type="EMBL" id="MBF7954440.1"/>
    </source>
</evidence>
<feature type="domain" description="SLBB" evidence="17">
    <location>
        <begin position="173"/>
        <end position="251"/>
    </location>
</feature>
<evidence type="ECO:0000256" key="5">
    <source>
        <dbReference type="ARBA" id="ARBA00022597"/>
    </source>
</evidence>
<feature type="domain" description="SLBB" evidence="17">
    <location>
        <begin position="258"/>
        <end position="344"/>
    </location>
</feature>
<evidence type="ECO:0000259" key="17">
    <source>
        <dbReference type="Pfam" id="PF22461"/>
    </source>
</evidence>
<keyword evidence="9" id="KW-0406">Ion transport</keyword>
<keyword evidence="14" id="KW-0449">Lipoprotein</keyword>
<dbReference type="EMBL" id="JADOBH010000001">
    <property type="protein sequence ID" value="MBF7954440.1"/>
    <property type="molecule type" value="Genomic_DNA"/>
</dbReference>
<dbReference type="InterPro" id="IPR049712">
    <property type="entry name" value="Poly_export"/>
</dbReference>
<keyword evidence="12" id="KW-0564">Palmitate</keyword>
<keyword evidence="4" id="KW-1134">Transmembrane beta strand</keyword>
<comment type="caution">
    <text evidence="18">The sequence shown here is derived from an EMBL/GenBank/DDBJ whole genome shotgun (WGS) entry which is preliminary data.</text>
</comment>
<evidence type="ECO:0000256" key="2">
    <source>
        <dbReference type="ARBA" id="ARBA00009450"/>
    </source>
</evidence>
<dbReference type="RefSeq" id="WP_131694121.1">
    <property type="nucleotide sequence ID" value="NZ_CBCSED010000004.1"/>
</dbReference>
<dbReference type="PANTHER" id="PTHR33619:SF3">
    <property type="entry name" value="POLYSACCHARIDE EXPORT PROTEIN GFCE-RELATED"/>
    <property type="match status" value="1"/>
</dbReference>
<dbReference type="InterPro" id="IPR003715">
    <property type="entry name" value="Poly_export_N"/>
</dbReference>
<evidence type="ECO:0000256" key="4">
    <source>
        <dbReference type="ARBA" id="ARBA00022452"/>
    </source>
</evidence>
<dbReference type="NCBIfam" id="NF011658">
    <property type="entry name" value="PRK15078.1"/>
    <property type="match status" value="1"/>
</dbReference>
<evidence type="ECO:0000256" key="14">
    <source>
        <dbReference type="ARBA" id="ARBA00023288"/>
    </source>
</evidence>
<dbReference type="InterPro" id="IPR054765">
    <property type="entry name" value="SLBB_dom"/>
</dbReference>
<keyword evidence="3" id="KW-0813">Transport</keyword>
<evidence type="ECO:0000313" key="19">
    <source>
        <dbReference type="Proteomes" id="UP000600307"/>
    </source>
</evidence>
<evidence type="ECO:0000256" key="9">
    <source>
        <dbReference type="ARBA" id="ARBA00023065"/>
    </source>
</evidence>
<sequence>MHKDVSVKIAMILLTATVALSGCTLSPGISLKTSNKNTIKEKGIPFDINSAVDIYPITPKLVETLAYRPVVATVNNELDQHIRNYQYQIGVGDILTITVWDHPELTTPAGQYRSAGESGSWVNADGSIFYPYIGMVKVAGKTTAQIRSDIAGRLAQFIQSPQVDVNVAAFRSQKVYVTGEVVKSGQLPVTNVPMTVMDAVNLAGGLAEKADWNNVVLSHAGGKEQISLQALMKNGDMRQNRLLNDGDILYIPRNDELKIFVMGEVKKPTTLRMDRSGMTLTEALSNAEGVDQLTSDATGIFVIRTLKNSDKNKIANIYQLNASDATALVLGTEFQLRPYDIVYVTTAPLTKWNRVIGQLLPTITGVHDMTETAHYFRNW</sequence>
<evidence type="ECO:0000256" key="3">
    <source>
        <dbReference type="ARBA" id="ARBA00022448"/>
    </source>
</evidence>
<keyword evidence="8" id="KW-0625">Polysaccharide transport</keyword>
<dbReference type="Pfam" id="PF02563">
    <property type="entry name" value="Poly_export"/>
    <property type="match status" value="1"/>
</dbReference>
<reference evidence="18 19" key="1">
    <citation type="submission" date="2020-11" db="EMBL/GenBank/DDBJ databases">
        <title>Taxonomic investigation of Rahnella spp.</title>
        <authorList>
            <person name="Lee S.D."/>
        </authorList>
    </citation>
    <scope>NUCLEOTIDE SEQUENCE [LARGE SCALE GENOMIC DNA]</scope>
    <source>
        <strain evidence="18 19">SAP-10</strain>
    </source>
</reference>
<dbReference type="Pfam" id="PF22461">
    <property type="entry name" value="SLBB_2"/>
    <property type="match status" value="2"/>
</dbReference>
<evidence type="ECO:0000259" key="15">
    <source>
        <dbReference type="Pfam" id="PF02563"/>
    </source>
</evidence>
<dbReference type="Proteomes" id="UP000600307">
    <property type="component" value="Unassembled WGS sequence"/>
</dbReference>
<keyword evidence="5" id="KW-0762">Sugar transport</keyword>
<evidence type="ECO:0000256" key="11">
    <source>
        <dbReference type="ARBA" id="ARBA00023136"/>
    </source>
</evidence>
<protein>
    <submittedName>
        <fullName evidence="18">Polysaccharide export protein</fullName>
    </submittedName>
</protein>
<feature type="domain" description="Polysaccharide export protein N-terminal" evidence="15">
    <location>
        <begin position="84"/>
        <end position="167"/>
    </location>
</feature>
<evidence type="ECO:0000259" key="16">
    <source>
        <dbReference type="Pfam" id="PF18412"/>
    </source>
</evidence>
<keyword evidence="7" id="KW-0732">Signal</keyword>
<comment type="subcellular location">
    <subcellularLocation>
        <location evidence="1">Cell outer membrane</location>
        <topology evidence="1">Multi-pass membrane protein</topology>
    </subcellularLocation>
</comment>
<dbReference type="Gene3D" id="3.10.560.10">
    <property type="entry name" value="Outer membrane lipoprotein wza domain like"/>
    <property type="match status" value="2"/>
</dbReference>
<gene>
    <name evidence="18" type="ORF">IV431_02590</name>
</gene>
<dbReference type="Gene3D" id="3.30.1950.10">
    <property type="entry name" value="wza like domain"/>
    <property type="match status" value="1"/>
</dbReference>
<feature type="domain" description="Outer-membrane lipoprotein Wza C-terminal" evidence="16">
    <location>
        <begin position="347"/>
        <end position="375"/>
    </location>
</feature>
<keyword evidence="10" id="KW-0626">Porin</keyword>
<keyword evidence="19" id="KW-1185">Reference proteome</keyword>
<proteinExistence type="inferred from homology"/>
<keyword evidence="6" id="KW-0812">Transmembrane</keyword>
<dbReference type="Gene3D" id="1.20.5.70">
    <property type="match status" value="1"/>
</dbReference>
<dbReference type="PANTHER" id="PTHR33619">
    <property type="entry name" value="POLYSACCHARIDE EXPORT PROTEIN GFCE-RELATED"/>
    <property type="match status" value="1"/>
</dbReference>
<accession>A0ABS0DKM2</accession>
<evidence type="ECO:0000256" key="13">
    <source>
        <dbReference type="ARBA" id="ARBA00023237"/>
    </source>
</evidence>
<evidence type="ECO:0000256" key="1">
    <source>
        <dbReference type="ARBA" id="ARBA00004571"/>
    </source>
</evidence>
<keyword evidence="13" id="KW-0998">Cell outer membrane</keyword>
<name>A0ABS0DKM2_9GAMM</name>
<evidence type="ECO:0000256" key="10">
    <source>
        <dbReference type="ARBA" id="ARBA00023114"/>
    </source>
</evidence>
<organism evidence="18 19">
    <name type="scientific">Rahnella victoriana</name>
    <dbReference type="NCBI Taxonomy" id="1510570"/>
    <lineage>
        <taxon>Bacteria</taxon>
        <taxon>Pseudomonadati</taxon>
        <taxon>Pseudomonadota</taxon>
        <taxon>Gammaproteobacteria</taxon>
        <taxon>Enterobacterales</taxon>
        <taxon>Yersiniaceae</taxon>
        <taxon>Rahnella</taxon>
    </lineage>
</organism>